<organism evidence="2 3">
    <name type="scientific">Candidatus Pedobacter colombiensis</name>
    <dbReference type="NCBI Taxonomy" id="3121371"/>
    <lineage>
        <taxon>Bacteria</taxon>
        <taxon>Pseudomonadati</taxon>
        <taxon>Bacteroidota</taxon>
        <taxon>Sphingobacteriia</taxon>
        <taxon>Sphingobacteriales</taxon>
        <taxon>Sphingobacteriaceae</taxon>
        <taxon>Pedobacter</taxon>
    </lineage>
</organism>
<reference evidence="2" key="1">
    <citation type="submission" date="2023-03" db="EMBL/GenBank/DDBJ databases">
        <title>Andean soil-derived lignocellulolytic bacterial consortium as a source of novel taxa and putative plastic-active enzymes.</title>
        <authorList>
            <person name="Diaz-Garcia L."/>
            <person name="Chuvochina M."/>
            <person name="Feuerriegel G."/>
            <person name="Bunk B."/>
            <person name="Sproer C."/>
            <person name="Streit W.R."/>
            <person name="Rodriguez L.M."/>
            <person name="Overmann J."/>
            <person name="Jimenez D.J."/>
        </authorList>
    </citation>
    <scope>NUCLEOTIDE SEQUENCE</scope>
    <source>
        <strain evidence="2">MAG 3858</strain>
    </source>
</reference>
<protein>
    <submittedName>
        <fullName evidence="2">Uncharacterized protein</fullName>
    </submittedName>
</protein>
<proteinExistence type="predicted"/>
<evidence type="ECO:0000313" key="2">
    <source>
        <dbReference type="EMBL" id="WEK17790.1"/>
    </source>
</evidence>
<evidence type="ECO:0000256" key="1">
    <source>
        <dbReference type="SAM" id="MobiDB-lite"/>
    </source>
</evidence>
<name>A0AAJ6B543_9SPHI</name>
<dbReference type="EMBL" id="CP119313">
    <property type="protein sequence ID" value="WEK17790.1"/>
    <property type="molecule type" value="Genomic_DNA"/>
</dbReference>
<dbReference type="Proteomes" id="UP001214530">
    <property type="component" value="Chromosome"/>
</dbReference>
<evidence type="ECO:0000313" key="3">
    <source>
        <dbReference type="Proteomes" id="UP001214530"/>
    </source>
</evidence>
<feature type="compositionally biased region" description="Gly residues" evidence="1">
    <location>
        <begin position="69"/>
        <end position="97"/>
    </location>
</feature>
<accession>A0AAJ6B543</accession>
<dbReference type="AlphaFoldDB" id="A0AAJ6B543"/>
<gene>
    <name evidence="2" type="ORF">P0Y49_13380</name>
</gene>
<sequence>MSNDEQQICFYTTTYTLTTGRSLCSCKGHTYEMWVAGGCTCGDVPKQGYTTTLSYETAYDCLAVEDGGPSGGGVGGPPSGGSGQPPTGNGNGNGGGTNPDDYAPIHCNPDPNYVVPTTPPPPGQEYIIPCSEMSIPDEDIPDPNTNPQPLTSTELIIHYYNADPNTDMHLSDSEVSFLNNNSNIVEELLNYLQAETLETKEFGKWAIAYLNENTDATFSELIQANDISNSTINLPILDVSELTNYPKFKALVNDLPNFLTRYPNIL</sequence>
<feature type="region of interest" description="Disordered" evidence="1">
    <location>
        <begin position="69"/>
        <end position="110"/>
    </location>
</feature>